<evidence type="ECO:0000259" key="1">
    <source>
        <dbReference type="PROSITE" id="PS50883"/>
    </source>
</evidence>
<name>A0A1F6UVT5_9PROT</name>
<protein>
    <recommendedName>
        <fullName evidence="1">EAL domain-containing protein</fullName>
    </recommendedName>
</protein>
<dbReference type="PANTHER" id="PTHR33121">
    <property type="entry name" value="CYCLIC DI-GMP PHOSPHODIESTERASE PDEF"/>
    <property type="match status" value="1"/>
</dbReference>
<evidence type="ECO:0000313" key="2">
    <source>
        <dbReference type="EMBL" id="OGI61462.1"/>
    </source>
</evidence>
<dbReference type="EMBL" id="MFSP01000196">
    <property type="protein sequence ID" value="OGI61462.1"/>
    <property type="molecule type" value="Genomic_DNA"/>
</dbReference>
<dbReference type="PROSITE" id="PS50883">
    <property type="entry name" value="EAL"/>
    <property type="match status" value="1"/>
</dbReference>
<reference evidence="2 3" key="1">
    <citation type="journal article" date="2016" name="Nat. Commun.">
        <title>Thousands of microbial genomes shed light on interconnected biogeochemical processes in an aquifer system.</title>
        <authorList>
            <person name="Anantharaman K."/>
            <person name="Brown C.T."/>
            <person name="Hug L.A."/>
            <person name="Sharon I."/>
            <person name="Castelle C.J."/>
            <person name="Probst A.J."/>
            <person name="Thomas B.C."/>
            <person name="Singh A."/>
            <person name="Wilkins M.J."/>
            <person name="Karaoz U."/>
            <person name="Brodie E.L."/>
            <person name="Williams K.H."/>
            <person name="Hubbard S.S."/>
            <person name="Banfield J.F."/>
        </authorList>
    </citation>
    <scope>NUCLEOTIDE SEQUENCE [LARGE SCALE GENOMIC DNA]</scope>
</reference>
<proteinExistence type="predicted"/>
<gene>
    <name evidence="2" type="ORF">A2W18_06995</name>
</gene>
<dbReference type="PANTHER" id="PTHR33121:SF79">
    <property type="entry name" value="CYCLIC DI-GMP PHOSPHODIESTERASE PDED-RELATED"/>
    <property type="match status" value="1"/>
</dbReference>
<dbReference type="GO" id="GO:0071111">
    <property type="term" value="F:cyclic-guanylate-specific phosphodiesterase activity"/>
    <property type="evidence" value="ECO:0007669"/>
    <property type="project" value="InterPro"/>
</dbReference>
<sequence length="78" mass="8621">MNLAGDKLIEAIIAIARHLEMRVVAEGVETPAQRTALANMGCDVFQGYLFSQPLADAGFVEWLGQRRVAPDQYSVITW</sequence>
<dbReference type="Proteomes" id="UP000179076">
    <property type="component" value="Unassembled WGS sequence"/>
</dbReference>
<evidence type="ECO:0000313" key="3">
    <source>
        <dbReference type="Proteomes" id="UP000179076"/>
    </source>
</evidence>
<dbReference type="Pfam" id="PF00563">
    <property type="entry name" value="EAL"/>
    <property type="match status" value="1"/>
</dbReference>
<dbReference type="InterPro" id="IPR035919">
    <property type="entry name" value="EAL_sf"/>
</dbReference>
<feature type="domain" description="EAL" evidence="1">
    <location>
        <begin position="1"/>
        <end position="67"/>
    </location>
</feature>
<dbReference type="Gene3D" id="3.20.20.450">
    <property type="entry name" value="EAL domain"/>
    <property type="match status" value="1"/>
</dbReference>
<comment type="caution">
    <text evidence="2">The sequence shown here is derived from an EMBL/GenBank/DDBJ whole genome shotgun (WGS) entry which is preliminary data.</text>
</comment>
<dbReference type="InterPro" id="IPR050706">
    <property type="entry name" value="Cyclic-di-GMP_PDE-like"/>
</dbReference>
<organism evidence="2 3">
    <name type="scientific">Candidatus Muproteobacteria bacterium RBG_16_60_9</name>
    <dbReference type="NCBI Taxonomy" id="1817755"/>
    <lineage>
        <taxon>Bacteria</taxon>
        <taxon>Pseudomonadati</taxon>
        <taxon>Pseudomonadota</taxon>
        <taxon>Candidatus Muproteobacteria</taxon>
    </lineage>
</organism>
<dbReference type="AlphaFoldDB" id="A0A1F6UVT5"/>
<dbReference type="SUPFAM" id="SSF141868">
    <property type="entry name" value="EAL domain-like"/>
    <property type="match status" value="1"/>
</dbReference>
<accession>A0A1F6UVT5</accession>
<dbReference type="InterPro" id="IPR001633">
    <property type="entry name" value="EAL_dom"/>
</dbReference>